<protein>
    <submittedName>
        <fullName evidence="2">Uncharacterized protein</fullName>
    </submittedName>
</protein>
<name>A0ABQ5RYR7_9CHLO</name>
<feature type="compositionally biased region" description="Low complexity" evidence="1">
    <location>
        <begin position="122"/>
        <end position="132"/>
    </location>
</feature>
<accession>A0ABQ5RYR7</accession>
<proteinExistence type="predicted"/>
<dbReference type="Proteomes" id="UP001165090">
    <property type="component" value="Unassembled WGS sequence"/>
</dbReference>
<evidence type="ECO:0000313" key="2">
    <source>
        <dbReference type="EMBL" id="GLI62197.1"/>
    </source>
</evidence>
<evidence type="ECO:0000313" key="3">
    <source>
        <dbReference type="Proteomes" id="UP001165090"/>
    </source>
</evidence>
<comment type="caution">
    <text evidence="2">The sequence shown here is derived from an EMBL/GenBank/DDBJ whole genome shotgun (WGS) entry which is preliminary data.</text>
</comment>
<feature type="non-terminal residue" evidence="2">
    <location>
        <position position="1"/>
    </location>
</feature>
<feature type="compositionally biased region" description="Pro residues" evidence="1">
    <location>
        <begin position="133"/>
        <end position="142"/>
    </location>
</feature>
<feature type="non-terminal residue" evidence="2">
    <location>
        <position position="280"/>
    </location>
</feature>
<gene>
    <name evidence="2" type="ORF">VaNZ11_004789</name>
</gene>
<organism evidence="2 3">
    <name type="scientific">Volvox africanus</name>
    <dbReference type="NCBI Taxonomy" id="51714"/>
    <lineage>
        <taxon>Eukaryota</taxon>
        <taxon>Viridiplantae</taxon>
        <taxon>Chlorophyta</taxon>
        <taxon>core chlorophytes</taxon>
        <taxon>Chlorophyceae</taxon>
        <taxon>CS clade</taxon>
        <taxon>Chlamydomonadales</taxon>
        <taxon>Volvocaceae</taxon>
        <taxon>Volvox</taxon>
    </lineage>
</organism>
<sequence>ANGKLRTPPGAGPRQAAPWQLQPFPALTSSLSSSMKASGSRLYQLTSTPGAAAAAMVQHAAAQAAFDPVPFFRLTSTLNVELFYSIRMWMLQSLRTYSAALELYSYGGVDTHLYDGVPTEVEQPTTPGELEQPQPPPPPPYSNPGHADSSRGSGAGAGSDRSKAATPTSASPHSPGSVFARRVSTFSSDGGGVDGTNDQPSPTDSSHSSSNRGHSCAPLFRVTLGVVDGEVQFSPPLDTLCQRLVDSVLLAIEAVNTLPGLEISLRQIYREAYPGAAKGA</sequence>
<keyword evidence="3" id="KW-1185">Reference proteome</keyword>
<reference evidence="2 3" key="1">
    <citation type="journal article" date="2023" name="IScience">
        <title>Expanded male sex-determining region conserved during the evolution of homothallism in the green alga Volvox.</title>
        <authorList>
            <person name="Yamamoto K."/>
            <person name="Matsuzaki R."/>
            <person name="Mahakham W."/>
            <person name="Heman W."/>
            <person name="Sekimoto H."/>
            <person name="Kawachi M."/>
            <person name="Minakuchi Y."/>
            <person name="Toyoda A."/>
            <person name="Nozaki H."/>
        </authorList>
    </citation>
    <scope>NUCLEOTIDE SEQUENCE [LARGE SCALE GENOMIC DNA]</scope>
    <source>
        <strain evidence="2 3">NIES-4468</strain>
    </source>
</reference>
<feature type="region of interest" description="Disordered" evidence="1">
    <location>
        <begin position="115"/>
        <end position="214"/>
    </location>
</feature>
<evidence type="ECO:0000256" key="1">
    <source>
        <dbReference type="SAM" id="MobiDB-lite"/>
    </source>
</evidence>
<dbReference type="EMBL" id="BSDZ01000011">
    <property type="protein sequence ID" value="GLI62197.1"/>
    <property type="molecule type" value="Genomic_DNA"/>
</dbReference>